<comment type="caution">
    <text evidence="11">Lacks conserved residue(s) required for the propagation of feature annotation.</text>
</comment>
<evidence type="ECO:0000256" key="9">
    <source>
        <dbReference type="ARBA" id="ARBA00023141"/>
    </source>
</evidence>
<organism evidence="12 13">
    <name type="scientific">Faecousia intestinalis</name>
    <dbReference type="NCBI Taxonomy" id="3133167"/>
    <lineage>
        <taxon>Bacteria</taxon>
        <taxon>Bacillati</taxon>
        <taxon>Bacillota</taxon>
        <taxon>Clostridia</taxon>
        <taxon>Eubacteriales</taxon>
        <taxon>Oscillospiraceae</taxon>
        <taxon>Faecousia</taxon>
    </lineage>
</organism>
<dbReference type="Pfam" id="PF01264">
    <property type="entry name" value="Chorismate_synt"/>
    <property type="match status" value="1"/>
</dbReference>
<dbReference type="GO" id="GO:0004107">
    <property type="term" value="F:chorismate synthase activity"/>
    <property type="evidence" value="ECO:0007669"/>
    <property type="project" value="UniProtKB-EC"/>
</dbReference>
<dbReference type="InterPro" id="IPR035904">
    <property type="entry name" value="Chorismate_synth_AroC_sf"/>
</dbReference>
<dbReference type="HAMAP" id="MF_00300">
    <property type="entry name" value="Chorismate_synth"/>
    <property type="match status" value="1"/>
</dbReference>
<name>A0ABV1GA74_9FIRM</name>
<evidence type="ECO:0000256" key="1">
    <source>
        <dbReference type="ARBA" id="ARBA00005044"/>
    </source>
</evidence>
<keyword evidence="8 11" id="KW-0521">NADP</keyword>
<evidence type="ECO:0000256" key="4">
    <source>
        <dbReference type="ARBA" id="ARBA00022605"/>
    </source>
</evidence>
<proteinExistence type="inferred from homology"/>
<evidence type="ECO:0000256" key="3">
    <source>
        <dbReference type="ARBA" id="ARBA00013036"/>
    </source>
</evidence>
<dbReference type="PIRSF" id="PIRSF001456">
    <property type="entry name" value="Chorismate_synth"/>
    <property type="match status" value="1"/>
</dbReference>
<feature type="binding site" evidence="11">
    <location>
        <begin position="125"/>
        <end position="127"/>
    </location>
    <ligand>
        <name>FMN</name>
        <dbReference type="ChEBI" id="CHEBI:58210"/>
    </ligand>
</feature>
<dbReference type="Gene3D" id="3.60.150.10">
    <property type="entry name" value="Chorismate synthase AroC"/>
    <property type="match status" value="1"/>
</dbReference>
<accession>A0ABV1GA74</accession>
<comment type="caution">
    <text evidence="12">The sequence shown here is derived from an EMBL/GenBank/DDBJ whole genome shotgun (WGS) entry which is preliminary data.</text>
</comment>
<comment type="cofactor">
    <cofactor evidence="11">
        <name>FMNH2</name>
        <dbReference type="ChEBI" id="CHEBI:57618"/>
    </cofactor>
    <text evidence="11">Reduced FMN (FMNH(2)).</text>
</comment>
<evidence type="ECO:0000256" key="2">
    <source>
        <dbReference type="ARBA" id="ARBA00008014"/>
    </source>
</evidence>
<evidence type="ECO:0000256" key="11">
    <source>
        <dbReference type="HAMAP-Rule" id="MF_00300"/>
    </source>
</evidence>
<dbReference type="NCBIfam" id="NF003793">
    <property type="entry name" value="PRK05382.1"/>
    <property type="match status" value="1"/>
</dbReference>
<dbReference type="CDD" id="cd07304">
    <property type="entry name" value="Chorismate_synthase"/>
    <property type="match status" value="1"/>
</dbReference>
<comment type="function">
    <text evidence="11">Catalyzes the anti-1,4-elimination of the C-3 phosphate and the C-6 proR hydrogen from 5-enolpyruvylshikimate-3-phosphate (EPSP) to yield chorismate, which is the branch point compound that serves as the starting substrate for the three terminal pathways of aromatic amino acid biosynthesis. This reaction introduces a second double bond into the aromatic ring system.</text>
</comment>
<dbReference type="SUPFAM" id="SSF103263">
    <property type="entry name" value="Chorismate synthase, AroC"/>
    <property type="match status" value="1"/>
</dbReference>
<keyword evidence="9 11" id="KW-0057">Aromatic amino acid biosynthesis</keyword>
<sequence length="358" mass="36471">MSSSFGTVLKLQLFGESHGPAVGMCLDGFPAGFRLDPEALQTFLDRRAPGRSALTSARREADRPEFLSGLADGRTCGAPLTAVLPNGDAHPADYAGLEDTPRPSHADYPAAVKYHGAQAASGGGHFSGRLTAPLCVAGGLCLQLLAAQGVEIFAHIAQIGSIPDRAFDPLAPERPGSGFPVLDTAAGEAMRAEIAAAAAAGDSVGGVVECAVTGLPAGVGAPMFGGLENRLAQALFAIPAVKGAEFGSGFAGAALRGSENNDPYCMENGAVHTRTNHAGGILGGLSTGMPIVFRAAFKPTPSIALPQQTVRLSDGAPVTLELRGRHDPCIVPRAVPCVEAAAALAVLDAALEARIWKL</sequence>
<feature type="binding site" evidence="11">
    <location>
        <position position="325"/>
    </location>
    <ligand>
        <name>FMN</name>
        <dbReference type="ChEBI" id="CHEBI:58210"/>
    </ligand>
</feature>
<evidence type="ECO:0000256" key="6">
    <source>
        <dbReference type="ARBA" id="ARBA00022643"/>
    </source>
</evidence>
<evidence type="ECO:0000313" key="13">
    <source>
        <dbReference type="Proteomes" id="UP001491552"/>
    </source>
</evidence>
<dbReference type="InterPro" id="IPR000453">
    <property type="entry name" value="Chorismate_synth"/>
</dbReference>
<dbReference type="EMBL" id="JBBMFF010000269">
    <property type="protein sequence ID" value="MEQ2512244.1"/>
    <property type="molecule type" value="Genomic_DNA"/>
</dbReference>
<keyword evidence="13" id="KW-1185">Reference proteome</keyword>
<gene>
    <name evidence="11 12" type="primary">aroC</name>
    <name evidence="12" type="ORF">WMO66_13505</name>
</gene>
<keyword evidence="5 11" id="KW-0285">Flavoprotein</keyword>
<comment type="subunit">
    <text evidence="11">Homotetramer.</text>
</comment>
<reference evidence="12 13" key="1">
    <citation type="submission" date="2024-03" db="EMBL/GenBank/DDBJ databases">
        <title>Human intestinal bacterial collection.</title>
        <authorList>
            <person name="Pauvert C."/>
            <person name="Hitch T.C.A."/>
            <person name="Clavel T."/>
        </authorList>
    </citation>
    <scope>NUCLEOTIDE SEQUENCE [LARGE SCALE GENOMIC DNA]</scope>
    <source>
        <strain evidence="12 13">CLA-AA-H192</strain>
    </source>
</reference>
<dbReference type="NCBIfam" id="TIGR00033">
    <property type="entry name" value="aroC"/>
    <property type="match status" value="1"/>
</dbReference>
<evidence type="ECO:0000256" key="8">
    <source>
        <dbReference type="ARBA" id="ARBA00022857"/>
    </source>
</evidence>
<dbReference type="PANTHER" id="PTHR21085:SF0">
    <property type="entry name" value="CHORISMATE SYNTHASE"/>
    <property type="match status" value="1"/>
</dbReference>
<comment type="pathway">
    <text evidence="1 11">Metabolic intermediate biosynthesis; chorismate biosynthesis; chorismate from D-erythrose 4-phosphate and phosphoenolpyruvate: step 7/7.</text>
</comment>
<dbReference type="PANTHER" id="PTHR21085">
    <property type="entry name" value="CHORISMATE SYNTHASE"/>
    <property type="match status" value="1"/>
</dbReference>
<comment type="similarity">
    <text evidence="2 11">Belongs to the chorismate synthase family.</text>
</comment>
<dbReference type="RefSeq" id="WP_349136929.1">
    <property type="nucleotide sequence ID" value="NZ_JBBMFF010000269.1"/>
</dbReference>
<evidence type="ECO:0000313" key="12">
    <source>
        <dbReference type="EMBL" id="MEQ2512244.1"/>
    </source>
</evidence>
<keyword evidence="4 11" id="KW-0028">Amino-acid biosynthesis</keyword>
<protein>
    <recommendedName>
        <fullName evidence="3 11">Chorismate synthase</fullName>
        <shortName evidence="11">CS</shortName>
        <ecNumber evidence="3 11">4.2.3.5</ecNumber>
    </recommendedName>
    <alternativeName>
        <fullName evidence="11">5-enolpyruvylshikimate-3-phosphate phospholyase</fullName>
    </alternativeName>
</protein>
<dbReference type="Proteomes" id="UP001491552">
    <property type="component" value="Unassembled WGS sequence"/>
</dbReference>
<keyword evidence="10 11" id="KW-0456">Lyase</keyword>
<keyword evidence="7 11" id="KW-0274">FAD</keyword>
<evidence type="ECO:0000256" key="5">
    <source>
        <dbReference type="ARBA" id="ARBA00022630"/>
    </source>
</evidence>
<feature type="binding site" evidence="11">
    <location>
        <begin position="298"/>
        <end position="302"/>
    </location>
    <ligand>
        <name>FMN</name>
        <dbReference type="ChEBI" id="CHEBI:58210"/>
    </ligand>
</feature>
<feature type="binding site" evidence="11">
    <location>
        <position position="47"/>
    </location>
    <ligand>
        <name>NADP(+)</name>
        <dbReference type="ChEBI" id="CHEBI:58349"/>
    </ligand>
</feature>
<keyword evidence="6 11" id="KW-0288">FMN</keyword>
<evidence type="ECO:0000256" key="7">
    <source>
        <dbReference type="ARBA" id="ARBA00022827"/>
    </source>
</evidence>
<evidence type="ECO:0000256" key="10">
    <source>
        <dbReference type="ARBA" id="ARBA00023239"/>
    </source>
</evidence>
<comment type="catalytic activity">
    <reaction evidence="11">
        <text>5-O-(1-carboxyvinyl)-3-phosphoshikimate = chorismate + phosphate</text>
        <dbReference type="Rhea" id="RHEA:21020"/>
        <dbReference type="ChEBI" id="CHEBI:29748"/>
        <dbReference type="ChEBI" id="CHEBI:43474"/>
        <dbReference type="ChEBI" id="CHEBI:57701"/>
        <dbReference type="EC" id="4.2.3.5"/>
    </reaction>
</comment>
<feature type="binding site" evidence="11">
    <location>
        <position position="283"/>
    </location>
    <ligand>
        <name>FMN</name>
        <dbReference type="ChEBI" id="CHEBI:58210"/>
    </ligand>
</feature>
<dbReference type="EC" id="4.2.3.5" evidence="3 11"/>